<dbReference type="Pfam" id="PF23016">
    <property type="entry name" value="RsmI_C"/>
    <property type="match status" value="1"/>
</dbReference>
<dbReference type="CDD" id="cd11648">
    <property type="entry name" value="RsmI"/>
    <property type="match status" value="1"/>
</dbReference>
<evidence type="ECO:0000256" key="2">
    <source>
        <dbReference type="ARBA" id="ARBA00022552"/>
    </source>
</evidence>
<dbReference type="SUPFAM" id="SSF53790">
    <property type="entry name" value="Tetrapyrrole methylase"/>
    <property type="match status" value="1"/>
</dbReference>
<dbReference type="PROSITE" id="PS01296">
    <property type="entry name" value="RSMI"/>
    <property type="match status" value="1"/>
</dbReference>
<dbReference type="HAMAP" id="MF_01877">
    <property type="entry name" value="16SrRNA_methyltr_I"/>
    <property type="match status" value="1"/>
</dbReference>
<keyword evidence="3 6" id="KW-0489">Methyltransferase</keyword>
<dbReference type="InterPro" id="IPR053910">
    <property type="entry name" value="RsmI_HTH"/>
</dbReference>
<dbReference type="InterPro" id="IPR014776">
    <property type="entry name" value="4pyrrole_Mease_sub2"/>
</dbReference>
<dbReference type="GO" id="GO:0032259">
    <property type="term" value="P:methylation"/>
    <property type="evidence" value="ECO:0007669"/>
    <property type="project" value="UniProtKB-KW"/>
</dbReference>
<dbReference type="RefSeq" id="WP_168451409.1">
    <property type="nucleotide sequence ID" value="NZ_JAAWWK010000006.1"/>
</dbReference>
<dbReference type="Gene3D" id="3.40.1010.10">
    <property type="entry name" value="Cobalt-precorrin-4 Transmethylase, Domain 1"/>
    <property type="match status" value="1"/>
</dbReference>
<dbReference type="NCBIfam" id="TIGR00096">
    <property type="entry name" value="16S rRNA (cytidine(1402)-2'-O)-methyltransferase"/>
    <property type="match status" value="1"/>
</dbReference>
<dbReference type="InterPro" id="IPR035996">
    <property type="entry name" value="4pyrrol_Methylase_sf"/>
</dbReference>
<dbReference type="PANTHER" id="PTHR46111">
    <property type="entry name" value="RIBOSOMAL RNA SMALL SUBUNIT METHYLTRANSFERASE I"/>
    <property type="match status" value="1"/>
</dbReference>
<keyword evidence="10" id="KW-1185">Reference proteome</keyword>
<keyword evidence="2 6" id="KW-0698">rRNA processing</keyword>
<dbReference type="EC" id="2.1.1.198" evidence="6"/>
<name>A0ABX1GIA2_9GAMM</name>
<comment type="caution">
    <text evidence="9">The sequence shown here is derived from an EMBL/GenBank/DDBJ whole genome shotgun (WGS) entry which is preliminary data.</text>
</comment>
<dbReference type="PIRSF" id="PIRSF005917">
    <property type="entry name" value="MTase_YraL"/>
    <property type="match status" value="1"/>
</dbReference>
<keyword evidence="1 6" id="KW-0963">Cytoplasm</keyword>
<comment type="subcellular location">
    <subcellularLocation>
        <location evidence="6">Cytoplasm</location>
    </subcellularLocation>
</comment>
<dbReference type="InterPro" id="IPR014777">
    <property type="entry name" value="4pyrrole_Mease_sub1"/>
</dbReference>
<evidence type="ECO:0000256" key="6">
    <source>
        <dbReference type="HAMAP-Rule" id="MF_01877"/>
    </source>
</evidence>
<dbReference type="InterPro" id="IPR018063">
    <property type="entry name" value="SAM_MeTrfase_RsmI_CS"/>
</dbReference>
<dbReference type="InterPro" id="IPR000878">
    <property type="entry name" value="4pyrrol_Mease"/>
</dbReference>
<protein>
    <recommendedName>
        <fullName evidence="6">Ribosomal RNA small subunit methyltransferase I</fullName>
        <ecNumber evidence="6">2.1.1.198</ecNumber>
    </recommendedName>
    <alternativeName>
        <fullName evidence="6">16S rRNA 2'-O-ribose C1402 methyltransferase</fullName>
    </alternativeName>
    <alternativeName>
        <fullName evidence="6">rRNA (cytidine-2'-O-)-methyltransferase RsmI</fullName>
    </alternativeName>
</protein>
<evidence type="ECO:0000313" key="10">
    <source>
        <dbReference type="Proteomes" id="UP000765845"/>
    </source>
</evidence>
<evidence type="ECO:0000256" key="1">
    <source>
        <dbReference type="ARBA" id="ARBA00022490"/>
    </source>
</evidence>
<keyword evidence="5 6" id="KW-0949">S-adenosyl-L-methionine</keyword>
<comment type="function">
    <text evidence="6">Catalyzes the 2'-O-methylation of the ribose of cytidine 1402 (C1402) in 16S rRNA.</text>
</comment>
<evidence type="ECO:0000313" key="9">
    <source>
        <dbReference type="EMBL" id="NKI18891.1"/>
    </source>
</evidence>
<evidence type="ECO:0000256" key="4">
    <source>
        <dbReference type="ARBA" id="ARBA00022679"/>
    </source>
</evidence>
<organism evidence="9 10">
    <name type="scientific">Spongiibacter thalassae</name>
    <dbReference type="NCBI Taxonomy" id="2721624"/>
    <lineage>
        <taxon>Bacteria</taxon>
        <taxon>Pseudomonadati</taxon>
        <taxon>Pseudomonadota</taxon>
        <taxon>Gammaproteobacteria</taxon>
        <taxon>Cellvibrionales</taxon>
        <taxon>Spongiibacteraceae</taxon>
        <taxon>Spongiibacter</taxon>
    </lineage>
</organism>
<feature type="domain" description="Tetrapyrrole methylase" evidence="7">
    <location>
        <begin position="6"/>
        <end position="206"/>
    </location>
</feature>
<dbReference type="GO" id="GO:0008168">
    <property type="term" value="F:methyltransferase activity"/>
    <property type="evidence" value="ECO:0007669"/>
    <property type="project" value="UniProtKB-KW"/>
</dbReference>
<sequence length="281" mass="30967">MEQTPTLYIVPTPLGNLADMVPRGIEVLQTVARIAAEDTRRSAPLLAHFGIDTPMSAYHDHSDRQATSRLLDIMRSGESIALISDAGTPLISDPGFRLVDAALTEGFRVCPIPGPCALVAALSAAGLPSDRFSFEGFLPAKSQARKTLLNALVKEERTLIFYEAPHRVLECLDDIATCMGDDRRVVLAREISKLYETIVRMPAGQLRDWVAADRNQQRGECVVLIEGYHAQRDVLDPEVIKGFDILREELPMKQAAALAARLYGGKKNLLYQYGLDNPIKI</sequence>
<comment type="similarity">
    <text evidence="6">Belongs to the methyltransferase superfamily. RsmI family.</text>
</comment>
<dbReference type="Pfam" id="PF00590">
    <property type="entry name" value="TP_methylase"/>
    <property type="match status" value="1"/>
</dbReference>
<evidence type="ECO:0000256" key="3">
    <source>
        <dbReference type="ARBA" id="ARBA00022603"/>
    </source>
</evidence>
<evidence type="ECO:0000259" key="8">
    <source>
        <dbReference type="Pfam" id="PF23016"/>
    </source>
</evidence>
<dbReference type="Proteomes" id="UP000765845">
    <property type="component" value="Unassembled WGS sequence"/>
</dbReference>
<dbReference type="PANTHER" id="PTHR46111:SF1">
    <property type="entry name" value="RIBOSOMAL RNA SMALL SUBUNIT METHYLTRANSFERASE I"/>
    <property type="match status" value="1"/>
</dbReference>
<gene>
    <name evidence="6 9" type="primary">rsmI</name>
    <name evidence="9" type="ORF">HCU74_15895</name>
</gene>
<proteinExistence type="inferred from homology"/>
<evidence type="ECO:0000259" key="7">
    <source>
        <dbReference type="Pfam" id="PF00590"/>
    </source>
</evidence>
<reference evidence="9 10" key="1">
    <citation type="submission" date="2020-04" db="EMBL/GenBank/DDBJ databases">
        <authorList>
            <person name="Yoon J."/>
        </authorList>
    </citation>
    <scope>NUCLEOTIDE SEQUENCE [LARGE SCALE GENOMIC DNA]</scope>
    <source>
        <strain evidence="9 10">KMU-166</strain>
    </source>
</reference>
<dbReference type="EMBL" id="JAAWWK010000006">
    <property type="protein sequence ID" value="NKI18891.1"/>
    <property type="molecule type" value="Genomic_DNA"/>
</dbReference>
<comment type="catalytic activity">
    <reaction evidence="6">
        <text>cytidine(1402) in 16S rRNA + S-adenosyl-L-methionine = 2'-O-methylcytidine(1402) in 16S rRNA + S-adenosyl-L-homocysteine + H(+)</text>
        <dbReference type="Rhea" id="RHEA:42924"/>
        <dbReference type="Rhea" id="RHEA-COMP:10285"/>
        <dbReference type="Rhea" id="RHEA-COMP:10286"/>
        <dbReference type="ChEBI" id="CHEBI:15378"/>
        <dbReference type="ChEBI" id="CHEBI:57856"/>
        <dbReference type="ChEBI" id="CHEBI:59789"/>
        <dbReference type="ChEBI" id="CHEBI:74495"/>
        <dbReference type="ChEBI" id="CHEBI:82748"/>
        <dbReference type="EC" id="2.1.1.198"/>
    </reaction>
</comment>
<dbReference type="InterPro" id="IPR008189">
    <property type="entry name" value="rRNA_ssu_MeTfrase_I"/>
</dbReference>
<feature type="domain" description="RsmI HTH" evidence="8">
    <location>
        <begin position="235"/>
        <end position="276"/>
    </location>
</feature>
<keyword evidence="4 6" id="KW-0808">Transferase</keyword>
<dbReference type="Gene3D" id="3.30.950.10">
    <property type="entry name" value="Methyltransferase, Cobalt-precorrin-4 Transmethylase, Domain 2"/>
    <property type="match status" value="1"/>
</dbReference>
<evidence type="ECO:0000256" key="5">
    <source>
        <dbReference type="ARBA" id="ARBA00022691"/>
    </source>
</evidence>
<accession>A0ABX1GIA2</accession>